<accession>A0AAV2IJL0</accession>
<evidence type="ECO:0000259" key="4">
    <source>
        <dbReference type="Pfam" id="PF04666"/>
    </source>
</evidence>
<evidence type="ECO:0000259" key="5">
    <source>
        <dbReference type="Pfam" id="PF23524"/>
    </source>
</evidence>
<dbReference type="InterPro" id="IPR056576">
    <property type="entry name" value="MGAT4_A/B/C_C"/>
</dbReference>
<dbReference type="GO" id="GO:0005783">
    <property type="term" value="C:endoplasmic reticulum"/>
    <property type="evidence" value="ECO:0007669"/>
    <property type="project" value="TreeGrafter"/>
</dbReference>
<dbReference type="PANTHER" id="PTHR12062">
    <property type="entry name" value="N-ACETYLGLUCOSAMINYLTRANSFERASE VI"/>
    <property type="match status" value="1"/>
</dbReference>
<dbReference type="Pfam" id="PF23524">
    <property type="entry name" value="MGAT4A_C"/>
    <property type="match status" value="1"/>
</dbReference>
<dbReference type="InterPro" id="IPR006759">
    <property type="entry name" value="Glyco_transf_54"/>
</dbReference>
<name>A0AAV2IJL0_LYMST</name>
<organism evidence="6 7">
    <name type="scientific">Lymnaea stagnalis</name>
    <name type="common">Great pond snail</name>
    <name type="synonym">Helix stagnalis</name>
    <dbReference type="NCBI Taxonomy" id="6523"/>
    <lineage>
        <taxon>Eukaryota</taxon>
        <taxon>Metazoa</taxon>
        <taxon>Spiralia</taxon>
        <taxon>Lophotrochozoa</taxon>
        <taxon>Mollusca</taxon>
        <taxon>Gastropoda</taxon>
        <taxon>Heterobranchia</taxon>
        <taxon>Euthyneura</taxon>
        <taxon>Panpulmonata</taxon>
        <taxon>Hygrophila</taxon>
        <taxon>Lymnaeoidea</taxon>
        <taxon>Lymnaeidae</taxon>
        <taxon>Lymnaea</taxon>
    </lineage>
</organism>
<evidence type="ECO:0000256" key="2">
    <source>
        <dbReference type="ARBA" id="ARBA00022676"/>
    </source>
</evidence>
<reference evidence="6 7" key="1">
    <citation type="submission" date="2024-04" db="EMBL/GenBank/DDBJ databases">
        <authorList>
            <consortium name="Genoscope - CEA"/>
            <person name="William W."/>
        </authorList>
    </citation>
    <scope>NUCLEOTIDE SEQUENCE [LARGE SCALE GENOMIC DNA]</scope>
</reference>
<keyword evidence="3" id="KW-0808">Transferase</keyword>
<comment type="pathway">
    <text evidence="1">Protein modification; protein glycosylation.</text>
</comment>
<dbReference type="PANTHER" id="PTHR12062:SF9">
    <property type="entry name" value="ALPHA-1,3-MANNOSYL-GLYCOPROTEIN 4-BETA-N-ACETYLGLUCOSAMINYLTRANSFERASE A, ISOFORM A"/>
    <property type="match status" value="1"/>
</dbReference>
<comment type="caution">
    <text evidence="6">The sequence shown here is derived from an EMBL/GenBank/DDBJ whole genome shotgun (WGS) entry which is preliminary data.</text>
</comment>
<dbReference type="Pfam" id="PF04666">
    <property type="entry name" value="MGAT4_cons"/>
    <property type="match status" value="1"/>
</dbReference>
<dbReference type="GO" id="GO:0005795">
    <property type="term" value="C:Golgi stack"/>
    <property type="evidence" value="ECO:0007669"/>
    <property type="project" value="TreeGrafter"/>
</dbReference>
<gene>
    <name evidence="6" type="ORF">GSLYS_00019833001</name>
</gene>
<evidence type="ECO:0000313" key="7">
    <source>
        <dbReference type="Proteomes" id="UP001497497"/>
    </source>
</evidence>
<protein>
    <recommendedName>
        <fullName evidence="8">Alpha-1,3-mannosyl-glycoprotein 4-beta-N-acetylglucosaminyltransferase A</fullName>
    </recommendedName>
</protein>
<evidence type="ECO:0008006" key="8">
    <source>
        <dbReference type="Google" id="ProtNLM"/>
    </source>
</evidence>
<keyword evidence="2" id="KW-0328">Glycosyltransferase</keyword>
<keyword evidence="7" id="KW-1185">Reference proteome</keyword>
<feature type="domain" description="MGAT4 A/B/C C-terminal" evidence="5">
    <location>
        <begin position="393"/>
        <end position="544"/>
    </location>
</feature>
<dbReference type="GO" id="GO:0006487">
    <property type="term" value="P:protein N-linked glycosylation"/>
    <property type="evidence" value="ECO:0007669"/>
    <property type="project" value="TreeGrafter"/>
</dbReference>
<dbReference type="EMBL" id="CAXITT010000810">
    <property type="protein sequence ID" value="CAL1546456.1"/>
    <property type="molecule type" value="Genomic_DNA"/>
</dbReference>
<dbReference type="AlphaFoldDB" id="A0AAV2IJL0"/>
<proteinExistence type="predicted"/>
<dbReference type="GO" id="GO:0008375">
    <property type="term" value="F:acetylglucosaminyltransferase activity"/>
    <property type="evidence" value="ECO:0007669"/>
    <property type="project" value="TreeGrafter"/>
</dbReference>
<evidence type="ECO:0000256" key="1">
    <source>
        <dbReference type="ARBA" id="ARBA00004922"/>
    </source>
</evidence>
<sequence length="555" mass="63111">MRLLQKRKLLAVLLLVIFVLIGLHLRIGYSTESSDTIHSQGSRLNAKDVDRYVHIYPMLPLSHLDQNILPSKKNDHSSITKPFNVSVDSLLNGSDLDISIPTLPGLVNYLPHLKDRPELIVPDLRISAGRRNVTFVIGVPSIMRPVDSYIINTLTSLITGMNATERDETLIIVCITEPWNKTYANKIIGDLKQTFPTEISQGLLEVIMPQAGYYPDLNSLKPSLGDSPTRVRWRSKQNLDYAFLMLHAWNRGKYYIQLEDDIQATPGYVTGMKQGILNNFGDWFLLQFSTLGFIGRLFKSTDVPKVLEFLLMFFSSKPCDWLLEDFLRVKVCGHGDKWSLCIHKIKSIARILTPSLFQHEGLHSSFAGNLNKLKDKSFGSDGQKIFINPPLAGVITTLQVYSNHDIYSVYNGDDIFWATFPKEGDIIDFIFDHSIRLTKILIQSGDKNQGDIFKDTTVEILPEKFVIDGDMTRTNRTLSDQENQANINRKNYVPQLKTVNETFHTLGVFDMSGHFTFDVPEKFGRVWILRLCMHSNSQTWVIINKVCLILKSLNT</sequence>
<feature type="domain" description="MGAT4 conserved region" evidence="4">
    <location>
        <begin position="106"/>
        <end position="378"/>
    </location>
</feature>
<dbReference type="GO" id="GO:0005793">
    <property type="term" value="C:endoplasmic reticulum-Golgi intermediate compartment"/>
    <property type="evidence" value="ECO:0007669"/>
    <property type="project" value="TreeGrafter"/>
</dbReference>
<evidence type="ECO:0000313" key="6">
    <source>
        <dbReference type="EMBL" id="CAL1546456.1"/>
    </source>
</evidence>
<dbReference type="Proteomes" id="UP001497497">
    <property type="component" value="Unassembled WGS sequence"/>
</dbReference>
<evidence type="ECO:0000256" key="3">
    <source>
        <dbReference type="ARBA" id="ARBA00022679"/>
    </source>
</evidence>
<dbReference type="InterPro" id="IPR057279">
    <property type="entry name" value="MGAT4"/>
</dbReference>